<keyword evidence="2" id="KW-0808">Transferase</keyword>
<name>A0ABQ5B1M1_9ASTR</name>
<gene>
    <name evidence="2" type="ORF">Tco_0841721</name>
</gene>
<dbReference type="PROSITE" id="PS50878">
    <property type="entry name" value="RT_POL"/>
    <property type="match status" value="1"/>
</dbReference>
<reference evidence="2" key="1">
    <citation type="journal article" date="2022" name="Int. J. Mol. Sci.">
        <title>Draft Genome of Tanacetum Coccineum: Genomic Comparison of Closely Related Tanacetum-Family Plants.</title>
        <authorList>
            <person name="Yamashiro T."/>
            <person name="Shiraishi A."/>
            <person name="Nakayama K."/>
            <person name="Satake H."/>
        </authorList>
    </citation>
    <scope>NUCLEOTIDE SEQUENCE</scope>
</reference>
<dbReference type="CDD" id="cd01650">
    <property type="entry name" value="RT_nLTR_like"/>
    <property type="match status" value="1"/>
</dbReference>
<dbReference type="Proteomes" id="UP001151760">
    <property type="component" value="Unassembled WGS sequence"/>
</dbReference>
<dbReference type="InterPro" id="IPR043502">
    <property type="entry name" value="DNA/RNA_pol_sf"/>
</dbReference>
<protein>
    <submittedName>
        <fullName evidence="2">RNA-directed DNA polymerase, eukaryota, reverse transcriptase zinc-binding domain protein</fullName>
    </submittedName>
</protein>
<organism evidence="2 3">
    <name type="scientific">Tanacetum coccineum</name>
    <dbReference type="NCBI Taxonomy" id="301880"/>
    <lineage>
        <taxon>Eukaryota</taxon>
        <taxon>Viridiplantae</taxon>
        <taxon>Streptophyta</taxon>
        <taxon>Embryophyta</taxon>
        <taxon>Tracheophyta</taxon>
        <taxon>Spermatophyta</taxon>
        <taxon>Magnoliopsida</taxon>
        <taxon>eudicotyledons</taxon>
        <taxon>Gunneridae</taxon>
        <taxon>Pentapetalae</taxon>
        <taxon>asterids</taxon>
        <taxon>campanulids</taxon>
        <taxon>Asterales</taxon>
        <taxon>Asteraceae</taxon>
        <taxon>Asteroideae</taxon>
        <taxon>Anthemideae</taxon>
        <taxon>Anthemidinae</taxon>
        <taxon>Tanacetum</taxon>
    </lineage>
</organism>
<sequence length="509" mass="58621">MLGELNTTIISLVPKSNNPRKASDYRHIAYCGVVYKCVRKVITNRLKKVLNGLVDTNQGAFIEGRQISDNILLIQELMNGYTWKGKIRKCIFKVDIQKAYDTVSWDFLKITLEYFGFYTKRGLSQGDPVSPYLFTIIMEVFNLMIMSQVSLDKRFKYHWGCKEIGITHLCFVDGLMLLCYADKICASILRRALDEFSHTSGLYPSMIKSTIYFGNVSNDVKCSILMFFPFNEGVLPAKYLGVPLVSMKLYKEDCNYLIEVVYWAYIFVLPINFCESINKLLKNFLWFACEVSLGIASVAWKDICIPKSQGGLGLKSLHNWNEALLTKHLWNILVNKESIWVRRPLSRVISQSTITTANLSLNPIVRDLMAIKGRLKTQDRLSKWLNILDMERLKVMARLEDLSNIWAKIIFGIINKPACNGIWSIIQRLVLGAMVYFVWQERNFRLFRKCERSDDKLFLIITKTVRLKLMGLALLKASPDVKKAVEVWNFPLKVSPKRSIEKHDPVQAL</sequence>
<dbReference type="SUPFAM" id="SSF56672">
    <property type="entry name" value="DNA/RNA polymerases"/>
    <property type="match status" value="1"/>
</dbReference>
<keyword evidence="2" id="KW-0695">RNA-directed DNA polymerase</keyword>
<evidence type="ECO:0000313" key="3">
    <source>
        <dbReference type="Proteomes" id="UP001151760"/>
    </source>
</evidence>
<feature type="domain" description="Reverse transcriptase" evidence="1">
    <location>
        <begin position="1"/>
        <end position="244"/>
    </location>
</feature>
<dbReference type="PANTHER" id="PTHR33116">
    <property type="entry name" value="REVERSE TRANSCRIPTASE ZINC-BINDING DOMAIN-CONTAINING PROTEIN-RELATED-RELATED"/>
    <property type="match status" value="1"/>
</dbReference>
<evidence type="ECO:0000313" key="2">
    <source>
        <dbReference type="EMBL" id="GJT07259.1"/>
    </source>
</evidence>
<dbReference type="GO" id="GO:0003964">
    <property type="term" value="F:RNA-directed DNA polymerase activity"/>
    <property type="evidence" value="ECO:0007669"/>
    <property type="project" value="UniProtKB-KW"/>
</dbReference>
<dbReference type="Pfam" id="PF00078">
    <property type="entry name" value="RVT_1"/>
    <property type="match status" value="1"/>
</dbReference>
<accession>A0ABQ5B1M1</accession>
<evidence type="ECO:0000259" key="1">
    <source>
        <dbReference type="PROSITE" id="PS50878"/>
    </source>
</evidence>
<proteinExistence type="predicted"/>
<dbReference type="EMBL" id="BQNB010012735">
    <property type="protein sequence ID" value="GJT07259.1"/>
    <property type="molecule type" value="Genomic_DNA"/>
</dbReference>
<keyword evidence="2" id="KW-0548">Nucleotidyltransferase</keyword>
<reference evidence="2" key="2">
    <citation type="submission" date="2022-01" db="EMBL/GenBank/DDBJ databases">
        <authorList>
            <person name="Yamashiro T."/>
            <person name="Shiraishi A."/>
            <person name="Satake H."/>
            <person name="Nakayama K."/>
        </authorList>
    </citation>
    <scope>NUCLEOTIDE SEQUENCE</scope>
</reference>
<keyword evidence="3" id="KW-1185">Reference proteome</keyword>
<comment type="caution">
    <text evidence="2">The sequence shown here is derived from an EMBL/GenBank/DDBJ whole genome shotgun (WGS) entry which is preliminary data.</text>
</comment>
<dbReference type="InterPro" id="IPR000477">
    <property type="entry name" value="RT_dom"/>
</dbReference>
<dbReference type="PANTHER" id="PTHR33116:SF84">
    <property type="entry name" value="RNA-DIRECTED DNA POLYMERASE"/>
    <property type="match status" value="1"/>
</dbReference>